<dbReference type="InParanoid" id="W5JRR6"/>
<protein>
    <submittedName>
        <fullName evidence="1">Uncharacterized protein</fullName>
    </submittedName>
</protein>
<reference evidence="1" key="1">
    <citation type="journal article" date="2010" name="BMC Genomics">
        <title>Combination of measures distinguishes pre-miRNAs from other stem-loops in the genome of the newly sequenced Anopheles darlingi.</title>
        <authorList>
            <person name="Mendes N.D."/>
            <person name="Freitas A.T."/>
            <person name="Vasconcelos A.T."/>
            <person name="Sagot M.F."/>
        </authorList>
    </citation>
    <scope>NUCLEOTIDE SEQUENCE</scope>
</reference>
<comment type="caution">
    <text evidence="1">The sequence shown here is derived from an EMBL/GenBank/DDBJ whole genome shotgun (WGS) entry which is preliminary data.</text>
</comment>
<proteinExistence type="predicted"/>
<accession>W5JRR6</accession>
<dbReference type="HOGENOM" id="CLU_2689826_0_0_1"/>
<dbReference type="EMBL" id="ADMH02000614">
    <property type="protein sequence ID" value="ETN65620.1"/>
    <property type="molecule type" value="Genomic_DNA"/>
</dbReference>
<dbReference type="AlphaFoldDB" id="W5JRR6"/>
<name>W5JRR6_ANODA</name>
<evidence type="ECO:0000313" key="1">
    <source>
        <dbReference type="EMBL" id="ETN65620.1"/>
    </source>
</evidence>
<sequence>MMVFHDVTLNGRRRSYSKIVGISASHVIRTEASYPPFAWEDFIDGQWAQASQGTDHNNNWHLLGLTDSNAKPPW</sequence>
<gene>
    <name evidence="1" type="ORF">AND_002608</name>
</gene>
<reference evidence="1" key="2">
    <citation type="submission" date="2010-05" db="EMBL/GenBank/DDBJ databases">
        <authorList>
            <person name="Almeida L.G."/>
            <person name="Nicolas M.F."/>
            <person name="Souza R.C."/>
            <person name="Vasconcelos A.T.R."/>
        </authorList>
    </citation>
    <scope>NUCLEOTIDE SEQUENCE</scope>
</reference>
<organism evidence="1">
    <name type="scientific">Anopheles darlingi</name>
    <name type="common">Mosquito</name>
    <dbReference type="NCBI Taxonomy" id="43151"/>
    <lineage>
        <taxon>Eukaryota</taxon>
        <taxon>Metazoa</taxon>
        <taxon>Ecdysozoa</taxon>
        <taxon>Arthropoda</taxon>
        <taxon>Hexapoda</taxon>
        <taxon>Insecta</taxon>
        <taxon>Pterygota</taxon>
        <taxon>Neoptera</taxon>
        <taxon>Endopterygota</taxon>
        <taxon>Diptera</taxon>
        <taxon>Nematocera</taxon>
        <taxon>Culicoidea</taxon>
        <taxon>Culicidae</taxon>
        <taxon>Anophelinae</taxon>
        <taxon>Anopheles</taxon>
    </lineage>
</organism>
<reference evidence="1" key="3">
    <citation type="journal article" date="2013" name="Nucleic Acids Res.">
        <title>The genome of Anopheles darlingi, the main neotropical malaria vector.</title>
        <authorList>
            <person name="Marinotti O."/>
            <person name="Cerqueira G.C."/>
            <person name="de Almeida L.G."/>
            <person name="Ferro M.I."/>
            <person name="Loreto E.L."/>
            <person name="Zaha A."/>
            <person name="Teixeira S.M."/>
            <person name="Wespiser A.R."/>
            <person name="Almeida E Silva A."/>
            <person name="Schlindwein A.D."/>
            <person name="Pacheco A.C."/>
            <person name="Silva A.L."/>
            <person name="Graveley B.R."/>
            <person name="Walenz B.P."/>
            <person name="Lima Bde A."/>
            <person name="Ribeiro C.A."/>
            <person name="Nunes-Silva C.G."/>
            <person name="de Carvalho C.R."/>
            <person name="Soares C.M."/>
            <person name="de Menezes C.B."/>
            <person name="Matiolli C."/>
            <person name="Caffrey D."/>
            <person name="Araujo D.A."/>
            <person name="de Oliveira D.M."/>
            <person name="Golenbock D."/>
            <person name="Grisard E.C."/>
            <person name="Fantinatti-Garboggini F."/>
            <person name="de Carvalho F.M."/>
            <person name="Barcellos F.G."/>
            <person name="Prosdocimi F."/>
            <person name="May G."/>
            <person name="Azevedo Junior G.M."/>
            <person name="Guimaraes G.M."/>
            <person name="Goldman G.H."/>
            <person name="Padilha I.Q."/>
            <person name="Batista Jda S."/>
            <person name="Ferro J.A."/>
            <person name="Ribeiro J.M."/>
            <person name="Fietto J.L."/>
            <person name="Dabbas K.M."/>
            <person name="Cerdeira L."/>
            <person name="Agnez-Lima L.F."/>
            <person name="Brocchi M."/>
            <person name="de Carvalho M.O."/>
            <person name="Teixeira Mde M."/>
            <person name="Diniz Maia Mde M."/>
            <person name="Goldman M.H."/>
            <person name="Cruz Schneider M.P."/>
            <person name="Felipe M.S."/>
            <person name="Hungria M."/>
            <person name="Nicolas M.F."/>
            <person name="Pereira M."/>
            <person name="Montes M.A."/>
            <person name="Cantao M.E."/>
            <person name="Vincentz M."/>
            <person name="Rafael M.S."/>
            <person name="Silverman N."/>
            <person name="Stoco P.H."/>
            <person name="Souza R.C."/>
            <person name="Vicentini R."/>
            <person name="Gazzinelli R.T."/>
            <person name="Neves Rde O."/>
            <person name="Silva R."/>
            <person name="Astolfi-Filho S."/>
            <person name="Maciel T.E."/>
            <person name="Urmenyi T.P."/>
            <person name="Tadei W.P."/>
            <person name="Camargo E.P."/>
            <person name="de Vasconcelos A.T."/>
        </authorList>
    </citation>
    <scope>NUCLEOTIDE SEQUENCE</scope>
</reference>